<dbReference type="Proteomes" id="UP000053411">
    <property type="component" value="Unassembled WGS sequence"/>
</dbReference>
<accession>A0A0D2L3G1</accession>
<evidence type="ECO:0000313" key="7">
    <source>
        <dbReference type="EMBL" id="KIY03589.1"/>
    </source>
</evidence>
<feature type="transmembrane region" description="Helical" evidence="6">
    <location>
        <begin position="159"/>
        <end position="179"/>
    </location>
</feature>
<name>A0A0D2L3G1_9EURO</name>
<dbReference type="InterPro" id="IPR051633">
    <property type="entry name" value="AceTr"/>
</dbReference>
<dbReference type="Pfam" id="PF01184">
    <property type="entry name" value="Gpr1_Fun34_YaaH"/>
    <property type="match status" value="1"/>
</dbReference>
<feature type="transmembrane region" description="Helical" evidence="6">
    <location>
        <begin position="85"/>
        <end position="111"/>
    </location>
</feature>
<dbReference type="RefSeq" id="XP_016637711.1">
    <property type="nucleotide sequence ID" value="XM_016770801.1"/>
</dbReference>
<dbReference type="AlphaFoldDB" id="A0A0D2L3G1"/>
<dbReference type="VEuPathDB" id="FungiDB:Z520_00280"/>
<feature type="transmembrane region" description="Helical" evidence="6">
    <location>
        <begin position="186"/>
        <end position="210"/>
    </location>
</feature>
<evidence type="ECO:0000313" key="8">
    <source>
        <dbReference type="Proteomes" id="UP000053411"/>
    </source>
</evidence>
<dbReference type="GO" id="GO:0005886">
    <property type="term" value="C:plasma membrane"/>
    <property type="evidence" value="ECO:0007669"/>
    <property type="project" value="TreeGrafter"/>
</dbReference>
<evidence type="ECO:0000256" key="5">
    <source>
        <dbReference type="ARBA" id="ARBA00023136"/>
    </source>
</evidence>
<dbReference type="STRING" id="1442371.A0A0D2L3G1"/>
<evidence type="ECO:0008006" key="9">
    <source>
        <dbReference type="Google" id="ProtNLM"/>
    </source>
</evidence>
<protein>
    <recommendedName>
        <fullName evidence="9">GPR1/FUN34/YaaH-class plasma membrane protein</fullName>
    </recommendedName>
</protein>
<evidence type="ECO:0000256" key="3">
    <source>
        <dbReference type="ARBA" id="ARBA00022692"/>
    </source>
</evidence>
<keyword evidence="4 6" id="KW-1133">Transmembrane helix</keyword>
<comment type="similarity">
    <text evidence="2">Belongs to the acetate uptake transporter (AceTr) (TC 2.A.96) family.</text>
</comment>
<comment type="subcellular location">
    <subcellularLocation>
        <location evidence="1">Membrane</location>
        <topology evidence="1">Multi-pass membrane protein</topology>
    </subcellularLocation>
</comment>
<sequence>MEEVKGAPLNHLNSKEDFLRRVQTADSVFLPRDVFEALYLSPERNVAGDLRKKFGNPTPAALIGFVMAATPYAAANMGWRGAGGLGGALIPVMVFFGGLLQILGAIAEWILGNTFSMCLFFTYGTFWIVAGTQLIPWFGVGVQYSPTGDSFHGMTESSYYATVGFYYLSLAMITTIFCVCSLRTNLVFFSALFTLIFAFGCAAGAFWNLALGNVHAGSRLTIAAGAFTFALTMMVWYLLLVQLLESVDFPITLPVGDLSNFIKGKSQRAAKKIAQSEN</sequence>
<dbReference type="PANTHER" id="PTHR31123:SF6">
    <property type="entry name" value="MEMBRANE AMMONIUM TRANSPORTER (ATO3), PUTATIVE (AFU_ORTHOLOGUE AFUA_5G01140)-RELATED"/>
    <property type="match status" value="1"/>
</dbReference>
<evidence type="ECO:0000256" key="1">
    <source>
        <dbReference type="ARBA" id="ARBA00004141"/>
    </source>
</evidence>
<dbReference type="InterPro" id="IPR000791">
    <property type="entry name" value="Gpr1/Fun34/SatP-like"/>
</dbReference>
<feature type="transmembrane region" description="Helical" evidence="6">
    <location>
        <begin position="222"/>
        <end position="241"/>
    </location>
</feature>
<dbReference type="OrthoDB" id="3648309at2759"/>
<feature type="transmembrane region" description="Helical" evidence="6">
    <location>
        <begin position="60"/>
        <end position="79"/>
    </location>
</feature>
<evidence type="ECO:0000256" key="4">
    <source>
        <dbReference type="ARBA" id="ARBA00022989"/>
    </source>
</evidence>
<dbReference type="GO" id="GO:0015123">
    <property type="term" value="F:acetate transmembrane transporter activity"/>
    <property type="evidence" value="ECO:0007669"/>
    <property type="project" value="TreeGrafter"/>
</dbReference>
<keyword evidence="8" id="KW-1185">Reference proteome</keyword>
<dbReference type="EMBL" id="KN848062">
    <property type="protein sequence ID" value="KIY03589.1"/>
    <property type="molecule type" value="Genomic_DNA"/>
</dbReference>
<dbReference type="GeneID" id="27706026"/>
<evidence type="ECO:0000256" key="6">
    <source>
        <dbReference type="SAM" id="Phobius"/>
    </source>
</evidence>
<gene>
    <name evidence="7" type="ORF">Z520_00280</name>
</gene>
<keyword evidence="5 6" id="KW-0472">Membrane</keyword>
<reference evidence="7 8" key="1">
    <citation type="submission" date="2015-01" db="EMBL/GenBank/DDBJ databases">
        <title>The Genome Sequence of Fonsecaea multimorphosa CBS 102226.</title>
        <authorList>
            <consortium name="The Broad Institute Genomics Platform"/>
            <person name="Cuomo C."/>
            <person name="de Hoog S."/>
            <person name="Gorbushina A."/>
            <person name="Stielow B."/>
            <person name="Teixiera M."/>
            <person name="Abouelleil A."/>
            <person name="Chapman S.B."/>
            <person name="Priest M."/>
            <person name="Young S.K."/>
            <person name="Wortman J."/>
            <person name="Nusbaum C."/>
            <person name="Birren B."/>
        </authorList>
    </citation>
    <scope>NUCLEOTIDE SEQUENCE [LARGE SCALE GENOMIC DNA]</scope>
    <source>
        <strain evidence="7 8">CBS 102226</strain>
    </source>
</reference>
<evidence type="ECO:0000256" key="2">
    <source>
        <dbReference type="ARBA" id="ARBA00005587"/>
    </source>
</evidence>
<keyword evidence="3 6" id="KW-0812">Transmembrane</keyword>
<organism evidence="7 8">
    <name type="scientific">Fonsecaea multimorphosa CBS 102226</name>
    <dbReference type="NCBI Taxonomy" id="1442371"/>
    <lineage>
        <taxon>Eukaryota</taxon>
        <taxon>Fungi</taxon>
        <taxon>Dikarya</taxon>
        <taxon>Ascomycota</taxon>
        <taxon>Pezizomycotina</taxon>
        <taxon>Eurotiomycetes</taxon>
        <taxon>Chaetothyriomycetidae</taxon>
        <taxon>Chaetothyriales</taxon>
        <taxon>Herpotrichiellaceae</taxon>
        <taxon>Fonsecaea</taxon>
    </lineage>
</organism>
<dbReference type="PANTHER" id="PTHR31123">
    <property type="entry name" value="ACCUMULATION OF DYADS PROTEIN 2-RELATED"/>
    <property type="match status" value="1"/>
</dbReference>
<proteinExistence type="inferred from homology"/>
<feature type="transmembrane region" description="Helical" evidence="6">
    <location>
        <begin position="118"/>
        <end position="139"/>
    </location>
</feature>